<gene>
    <name evidence="1" type="ORF">EV102420_09_00680</name>
</gene>
<reference evidence="1 2" key="1">
    <citation type="submission" date="2014-09" db="EMBL/GenBank/DDBJ databases">
        <title>Whole genome shotgun sequence of Escherichia vulneris NBRC 102420.</title>
        <authorList>
            <person name="Yoshida Y."/>
            <person name="Hosoyama A."/>
            <person name="Tsuchikane K."/>
            <person name="Ohji S."/>
            <person name="Ichikawa N."/>
            <person name="Kimura A."/>
            <person name="Yamazoe A."/>
            <person name="Ezaki T."/>
            <person name="Fujita N."/>
        </authorList>
    </citation>
    <scope>NUCLEOTIDE SEQUENCE [LARGE SCALE GENOMIC DNA]</scope>
    <source>
        <strain evidence="1 2">NBRC 102420</strain>
    </source>
</reference>
<accession>A0A090UZS1</accession>
<dbReference type="STRING" id="1115515.EV102420_09_00680"/>
<dbReference type="Proteomes" id="UP000029462">
    <property type="component" value="Unassembled WGS sequence"/>
</dbReference>
<dbReference type="EMBL" id="BBMZ01000009">
    <property type="protein sequence ID" value="GAL58036.1"/>
    <property type="molecule type" value="Genomic_DNA"/>
</dbReference>
<name>A0A090UZS1_PSEVU</name>
<organism evidence="1 2">
    <name type="scientific">Pseudescherichia vulneris NBRC 102420</name>
    <dbReference type="NCBI Taxonomy" id="1115515"/>
    <lineage>
        <taxon>Bacteria</taxon>
        <taxon>Pseudomonadati</taxon>
        <taxon>Pseudomonadota</taxon>
        <taxon>Gammaproteobacteria</taxon>
        <taxon>Enterobacterales</taxon>
        <taxon>Enterobacteriaceae</taxon>
        <taxon>Pseudescherichia</taxon>
    </lineage>
</organism>
<dbReference type="AlphaFoldDB" id="A0A090UZS1"/>
<keyword evidence="2" id="KW-1185">Reference proteome</keyword>
<proteinExistence type="predicted"/>
<protein>
    <submittedName>
        <fullName evidence="1">Uncharacterized protein</fullName>
    </submittedName>
</protein>
<evidence type="ECO:0000313" key="2">
    <source>
        <dbReference type="Proteomes" id="UP000029462"/>
    </source>
</evidence>
<evidence type="ECO:0000313" key="1">
    <source>
        <dbReference type="EMBL" id="GAL58036.1"/>
    </source>
</evidence>
<comment type="caution">
    <text evidence="1">The sequence shown here is derived from an EMBL/GenBank/DDBJ whole genome shotgun (WGS) entry which is preliminary data.</text>
</comment>
<sequence length="60" mass="6963">MTKKRDTFCRFIATPVAELLRQSAIIKKGINYNGIRYTALSLWAVYSENDNDYIVFTIQT</sequence>